<evidence type="ECO:0000313" key="1">
    <source>
        <dbReference type="EMBL" id="MXO94806.1"/>
    </source>
</evidence>
<organism evidence="1 2">
    <name type="scientific">Qipengyuania aquimaris</name>
    <dbReference type="NCBI Taxonomy" id="255984"/>
    <lineage>
        <taxon>Bacteria</taxon>
        <taxon>Pseudomonadati</taxon>
        <taxon>Pseudomonadota</taxon>
        <taxon>Alphaproteobacteria</taxon>
        <taxon>Sphingomonadales</taxon>
        <taxon>Erythrobacteraceae</taxon>
        <taxon>Qipengyuania</taxon>
    </lineage>
</organism>
<sequence length="228" mass="25819">MSWLRKMILFMVMIGTWATPLSANLVLDKVIIDFRSGDTTRGDIELLNDGGERLYVAIEPFEILHSGTDREERVALDLSEDADLFVSPRRLILEPGERRQLRIALLGQRPAVERVFRVRVRPVVGQVTSEEDGLKLLVGYDTLVLVRPERTSGSVEIVKDESSITLVNRSNSSFEYFKGRACQINTENCDDLPPNRLHPGERWTINNVDGKSIEYTRSASGRLETLTF</sequence>
<reference evidence="1 2" key="1">
    <citation type="submission" date="2019-12" db="EMBL/GenBank/DDBJ databases">
        <title>Genomic-based taxomic classification of the family Erythrobacteraceae.</title>
        <authorList>
            <person name="Xu L."/>
        </authorList>
    </citation>
    <scope>NUCLEOTIDE SEQUENCE [LARGE SCALE GENOMIC DNA]</scope>
    <source>
        <strain evidence="1 2">JCM 12189</strain>
    </source>
</reference>
<keyword evidence="2" id="KW-1185">Reference proteome</keyword>
<protein>
    <submittedName>
        <fullName evidence="1">Fimbria/pilus periplasmic chaperone</fullName>
    </submittedName>
</protein>
<comment type="caution">
    <text evidence="1">The sequence shown here is derived from an EMBL/GenBank/DDBJ whole genome shotgun (WGS) entry which is preliminary data.</text>
</comment>
<gene>
    <name evidence="1" type="ORF">GRI34_00050</name>
</gene>
<dbReference type="EMBL" id="WTYI01000001">
    <property type="protein sequence ID" value="MXO94806.1"/>
    <property type="molecule type" value="Genomic_DNA"/>
</dbReference>
<accession>A0A6I4TGG6</accession>
<proteinExistence type="predicted"/>
<name>A0A6I4TGG6_9SPHN</name>
<dbReference type="RefSeq" id="WP_160594188.1">
    <property type="nucleotide sequence ID" value="NZ_WTYI01000001.1"/>
</dbReference>
<evidence type="ECO:0000313" key="2">
    <source>
        <dbReference type="Proteomes" id="UP000432727"/>
    </source>
</evidence>
<dbReference type="SUPFAM" id="SSF49354">
    <property type="entry name" value="PapD-like"/>
    <property type="match status" value="1"/>
</dbReference>
<dbReference type="InterPro" id="IPR008962">
    <property type="entry name" value="PapD-like_sf"/>
</dbReference>
<dbReference type="Gene3D" id="2.60.40.10">
    <property type="entry name" value="Immunoglobulins"/>
    <property type="match status" value="1"/>
</dbReference>
<dbReference type="InterPro" id="IPR013783">
    <property type="entry name" value="Ig-like_fold"/>
</dbReference>
<dbReference type="AlphaFoldDB" id="A0A6I4TGG6"/>
<dbReference type="Proteomes" id="UP000432727">
    <property type="component" value="Unassembled WGS sequence"/>
</dbReference>
<dbReference type="OrthoDB" id="7630309at2"/>